<evidence type="ECO:0000256" key="6">
    <source>
        <dbReference type="ARBA" id="ARBA00022801"/>
    </source>
</evidence>
<evidence type="ECO:0000256" key="7">
    <source>
        <dbReference type="ARBA" id="ARBA00022842"/>
    </source>
</evidence>
<keyword evidence="10" id="KW-0695">RNA-directed DNA polymerase</keyword>
<feature type="domain" description="Integrase catalytic" evidence="13">
    <location>
        <begin position="1037"/>
        <end position="1190"/>
    </location>
</feature>
<dbReference type="InterPro" id="IPR001584">
    <property type="entry name" value="Integrase_cat-core"/>
</dbReference>
<evidence type="ECO:0000313" key="14">
    <source>
        <dbReference type="EMBL" id="MAA23540.1"/>
    </source>
</evidence>
<dbReference type="InterPro" id="IPR050951">
    <property type="entry name" value="Retrovirus_Pol_polyprotein"/>
</dbReference>
<dbReference type="Gene3D" id="1.10.340.70">
    <property type="match status" value="1"/>
</dbReference>
<evidence type="ECO:0000256" key="9">
    <source>
        <dbReference type="ARBA" id="ARBA00022908"/>
    </source>
</evidence>
<reference evidence="14" key="1">
    <citation type="journal article" date="2017" name="Parasit. Vectors">
        <title>Sialotranscriptomics of Rhipicephalus zambeziensis reveals intricate expression profiles of secretory proteins and suggests tight temporal transcriptional regulation during blood-feeding.</title>
        <authorList>
            <person name="de Castro M.H."/>
            <person name="de Klerk D."/>
            <person name="Pienaar R."/>
            <person name="Rees D.J.G."/>
            <person name="Mans B.J."/>
        </authorList>
    </citation>
    <scope>NUCLEOTIDE SEQUENCE</scope>
    <source>
        <tissue evidence="14">Salivary glands</tissue>
    </source>
</reference>
<dbReference type="InterPro" id="IPR000477">
    <property type="entry name" value="RT_dom"/>
</dbReference>
<evidence type="ECO:0000256" key="3">
    <source>
        <dbReference type="ARBA" id="ARBA00022695"/>
    </source>
</evidence>
<evidence type="ECO:0000259" key="13">
    <source>
        <dbReference type="PROSITE" id="PS50994"/>
    </source>
</evidence>
<feature type="region of interest" description="Disordered" evidence="11">
    <location>
        <begin position="1304"/>
        <end position="1347"/>
    </location>
</feature>
<dbReference type="Gene3D" id="3.30.420.10">
    <property type="entry name" value="Ribonuclease H-like superfamily/Ribonuclease H"/>
    <property type="match status" value="1"/>
</dbReference>
<name>A0A224Z9X1_9ACAR</name>
<dbReference type="Pfam" id="PF17921">
    <property type="entry name" value="Integrase_H2C2"/>
    <property type="match status" value="1"/>
</dbReference>
<dbReference type="Gene3D" id="3.10.10.10">
    <property type="entry name" value="HIV Type 1 Reverse Transcriptase, subunit A, domain 1"/>
    <property type="match status" value="1"/>
</dbReference>
<keyword evidence="7" id="KW-0460">Magnesium</keyword>
<dbReference type="FunFam" id="1.10.340.70:FF:000004">
    <property type="entry name" value="Retrovirus-related Pol polyprotein from transposon 297-like Protein"/>
    <property type="match status" value="1"/>
</dbReference>
<evidence type="ECO:0000256" key="1">
    <source>
        <dbReference type="ARBA" id="ARBA00012493"/>
    </source>
</evidence>
<dbReference type="PANTHER" id="PTHR37984">
    <property type="entry name" value="PROTEIN CBG26694"/>
    <property type="match status" value="1"/>
</dbReference>
<dbReference type="InterPro" id="IPR041588">
    <property type="entry name" value="Integrase_H2C2"/>
</dbReference>
<dbReference type="EC" id="2.7.7.49" evidence="1"/>
<feature type="compositionally biased region" description="Basic residues" evidence="11">
    <location>
        <begin position="1324"/>
        <end position="1340"/>
    </location>
</feature>
<evidence type="ECO:0000256" key="11">
    <source>
        <dbReference type="SAM" id="MobiDB-lite"/>
    </source>
</evidence>
<accession>A0A224Z9X1</accession>
<dbReference type="EMBL" id="GFPF01012394">
    <property type="protein sequence ID" value="MAA23540.1"/>
    <property type="molecule type" value="Transcribed_RNA"/>
</dbReference>
<dbReference type="InterPro" id="IPR021109">
    <property type="entry name" value="Peptidase_aspartic_dom_sf"/>
</dbReference>
<dbReference type="GO" id="GO:0003964">
    <property type="term" value="F:RNA-directed DNA polymerase activity"/>
    <property type="evidence" value="ECO:0007669"/>
    <property type="project" value="UniProtKB-KW"/>
</dbReference>
<dbReference type="Pfam" id="PF00078">
    <property type="entry name" value="RVT_1"/>
    <property type="match status" value="1"/>
</dbReference>
<dbReference type="SUPFAM" id="SSF50630">
    <property type="entry name" value="Acid proteases"/>
    <property type="match status" value="1"/>
</dbReference>
<evidence type="ECO:0000256" key="4">
    <source>
        <dbReference type="ARBA" id="ARBA00022722"/>
    </source>
</evidence>
<dbReference type="GO" id="GO:0015074">
    <property type="term" value="P:DNA integration"/>
    <property type="evidence" value="ECO:0007669"/>
    <property type="project" value="UniProtKB-KW"/>
</dbReference>
<dbReference type="CDD" id="cd09274">
    <property type="entry name" value="RNase_HI_RT_Ty3"/>
    <property type="match status" value="1"/>
</dbReference>
<dbReference type="GO" id="GO:0042575">
    <property type="term" value="C:DNA polymerase complex"/>
    <property type="evidence" value="ECO:0007669"/>
    <property type="project" value="UniProtKB-ARBA"/>
</dbReference>
<dbReference type="Pfam" id="PF17919">
    <property type="entry name" value="RT_RNaseH_2"/>
    <property type="match status" value="1"/>
</dbReference>
<keyword evidence="5" id="KW-0255">Endonuclease</keyword>
<evidence type="ECO:0000256" key="5">
    <source>
        <dbReference type="ARBA" id="ARBA00022759"/>
    </source>
</evidence>
<dbReference type="SUPFAM" id="SSF56672">
    <property type="entry name" value="DNA/RNA polymerases"/>
    <property type="match status" value="1"/>
</dbReference>
<evidence type="ECO:0000256" key="8">
    <source>
        <dbReference type="ARBA" id="ARBA00022884"/>
    </source>
</evidence>
<dbReference type="GO" id="GO:0006508">
    <property type="term" value="P:proteolysis"/>
    <property type="evidence" value="ECO:0007669"/>
    <property type="project" value="InterPro"/>
</dbReference>
<dbReference type="FunFam" id="3.30.420.10:FF:000063">
    <property type="entry name" value="Retrovirus-related Pol polyprotein from transposon 297-like Protein"/>
    <property type="match status" value="1"/>
</dbReference>
<feature type="domain" description="Reverse transcriptase" evidence="12">
    <location>
        <begin position="488"/>
        <end position="667"/>
    </location>
</feature>
<protein>
    <recommendedName>
        <fullName evidence="1">RNA-directed DNA polymerase</fullName>
        <ecNumber evidence="1">2.7.7.49</ecNumber>
    </recommendedName>
</protein>
<evidence type="ECO:0000259" key="12">
    <source>
        <dbReference type="PROSITE" id="PS50878"/>
    </source>
</evidence>
<keyword evidence="8" id="KW-0694">RNA-binding</keyword>
<dbReference type="GO" id="GO:0004519">
    <property type="term" value="F:endonuclease activity"/>
    <property type="evidence" value="ECO:0007669"/>
    <property type="project" value="UniProtKB-KW"/>
</dbReference>
<dbReference type="FunFam" id="3.30.70.270:FF:000026">
    <property type="entry name" value="Transposon Ty3-G Gag-Pol polyprotein"/>
    <property type="match status" value="1"/>
</dbReference>
<dbReference type="SUPFAM" id="SSF53098">
    <property type="entry name" value="Ribonuclease H-like"/>
    <property type="match status" value="1"/>
</dbReference>
<dbReference type="InterPro" id="IPR043502">
    <property type="entry name" value="DNA/RNA_pol_sf"/>
</dbReference>
<dbReference type="InterPro" id="IPR001969">
    <property type="entry name" value="Aspartic_peptidase_AS"/>
</dbReference>
<dbReference type="Pfam" id="PF00665">
    <property type="entry name" value="rve"/>
    <property type="match status" value="1"/>
</dbReference>
<dbReference type="PROSITE" id="PS50994">
    <property type="entry name" value="INTEGRASE"/>
    <property type="match status" value="1"/>
</dbReference>
<keyword evidence="4" id="KW-0540">Nuclease</keyword>
<keyword evidence="9" id="KW-0229">DNA integration</keyword>
<dbReference type="CDD" id="cd01647">
    <property type="entry name" value="RT_LTR"/>
    <property type="match status" value="1"/>
</dbReference>
<dbReference type="GO" id="GO:0004190">
    <property type="term" value="F:aspartic-type endopeptidase activity"/>
    <property type="evidence" value="ECO:0007669"/>
    <property type="project" value="InterPro"/>
</dbReference>
<dbReference type="PANTHER" id="PTHR37984:SF11">
    <property type="entry name" value="INTEGRASE CATALYTIC DOMAIN-CONTAINING PROTEIN"/>
    <property type="match status" value="1"/>
</dbReference>
<proteinExistence type="predicted"/>
<dbReference type="PROSITE" id="PS50878">
    <property type="entry name" value="RT_POL"/>
    <property type="match status" value="1"/>
</dbReference>
<keyword evidence="3" id="KW-0548">Nucleotidyltransferase</keyword>
<dbReference type="InterPro" id="IPR043128">
    <property type="entry name" value="Rev_trsase/Diguanyl_cyclase"/>
</dbReference>
<evidence type="ECO:0000256" key="2">
    <source>
        <dbReference type="ARBA" id="ARBA00022679"/>
    </source>
</evidence>
<dbReference type="InterPro" id="IPR012337">
    <property type="entry name" value="RNaseH-like_sf"/>
</dbReference>
<dbReference type="InterPro" id="IPR041577">
    <property type="entry name" value="RT_RNaseH_2"/>
</dbReference>
<keyword evidence="6" id="KW-0378">Hydrolase</keyword>
<organism evidence="14">
    <name type="scientific">Rhipicephalus zambeziensis</name>
    <dbReference type="NCBI Taxonomy" id="60191"/>
    <lineage>
        <taxon>Eukaryota</taxon>
        <taxon>Metazoa</taxon>
        <taxon>Ecdysozoa</taxon>
        <taxon>Arthropoda</taxon>
        <taxon>Chelicerata</taxon>
        <taxon>Arachnida</taxon>
        <taxon>Acari</taxon>
        <taxon>Parasitiformes</taxon>
        <taxon>Ixodida</taxon>
        <taxon>Ixodoidea</taxon>
        <taxon>Ixodidae</taxon>
        <taxon>Rhipicephalinae</taxon>
        <taxon>Rhipicephalus</taxon>
        <taxon>Rhipicephalus</taxon>
    </lineage>
</organism>
<dbReference type="InterPro" id="IPR036397">
    <property type="entry name" value="RNaseH_sf"/>
</dbReference>
<feature type="region of interest" description="Disordered" evidence="11">
    <location>
        <begin position="193"/>
        <end position="227"/>
    </location>
</feature>
<feature type="compositionally biased region" description="Basic residues" evidence="11">
    <location>
        <begin position="198"/>
        <end position="217"/>
    </location>
</feature>
<dbReference type="Gene3D" id="3.30.70.270">
    <property type="match status" value="2"/>
</dbReference>
<evidence type="ECO:0000256" key="10">
    <source>
        <dbReference type="ARBA" id="ARBA00022918"/>
    </source>
</evidence>
<sequence>MANALPPFPSFDLRATDANNIGLEWTKWVERFQNFLVACNITSDTRKKALLLHYVGEEVYDLFQSLPASTLETTSEYEAAKAKLDAHFAPRINPTFAVYRFRQTKQNVGESLDAFYARLRQLARHCGFADADLEIKSQIILATSSSRLRKYAMLHSLNLPDLLKQGRMFEDVERDVYEIEKNDGNAAVLAVHKDGQHGHHQRDGRRPPRKSHERQRPRVSSTECHNCGGKWPHQGGRSGCPAWGKTCNACKKVGHFARFCLSTKKMVQAVDCDSSPNKNSQSVCSKKCSSTKGHSASFETGSSSDEYAFVAMTFPQAGSSPQAVVTVNNVPVTFIIDTGATVSIMGENDFKSCRLNVNLQATSIRVFPYKATSPLELLGKVAVTMRYRDKGIEEDIFIIPGNCAPLLSFAAASNLGLVYITYQVHEQLNDKSIVKAFPKLFSGVGKLKNQHIHLFVDKTVPPVAQPHRRIPFALRNATEKELERLLSEDIIEPAIGPTPWVSPVVIVPKPHQPDEIRICIDMRVVNTAIQRERHLCPTVDDIIVALNGATVFSNLDLKNGYHQLELDAPSRQLTTFSTHVGLFRYKRLNFGISSAAEIFQNTIRQVLNGIPNVLNVSDDILVFGQTKQEHDTSLEAVLQRLQEAGLTLNEKKCHFHQRELTFFGLIFSADGVRPDPKKIAAFLQIKTPESPQEVKSLLGMVNYSGRFLKNLADLTQPLRELTLKNATWEWTARHQKAFDSLKQAMSDASTLAYFDPSRPTELVVDASPHGLGAILVQREDTRTLVIAYASRALTPVESRYSQIEREMLAAVWGMEHFRLYLCGTKFLLLTDHKPLVSILGNPKSVPSARIQRLALRIQQYAFDVQHTAGSSNPSDYLSRHPVPFEKPGRQIDKVPDEYVHFVQRHCIPKSFSIEEVAEQTKMDPQLKLVKEAIHNLQEKWQTAELKPFAAIRTELATTPDGLILRGTRLVLPTNLQERAIQLAHRGHQGIIKTKQLLREKVWFPGMDKLVHTLIKGCLPCQAAVPQSSCEPLALTEPPNSPWEAVSVDFCGPFPDGKYAMVTVDDFSRYPVVHIISSTDARRVLPLLRAVFAQFGIPEQVRTDNGPPFQGAEFANFAEELGFRHHRVIPLWPQANGEVERFMRTLKKQVHTSQLENSDWKSELDTFLMSYRSTPQGTTKRTPYELLFGRPMRNLLPQYVPPLEATNKSGIRSTELRRKAYNKQYVDTRRHAKPHRFFVGQQVLCKQQQKNKFTPYYDPLPYVITNISGPQIVASRGGRVVVRNASFFKDASGIVSTSPHIAEPGCDDLAPLPNTEAQAPEPLQPHKHPCRRYPTRDRKRPGHFDDYV</sequence>
<dbReference type="PROSITE" id="PS00141">
    <property type="entry name" value="ASP_PROTEASE"/>
    <property type="match status" value="1"/>
</dbReference>
<keyword evidence="2" id="KW-0808">Transferase</keyword>
<dbReference type="GO" id="GO:0003723">
    <property type="term" value="F:RNA binding"/>
    <property type="evidence" value="ECO:0007669"/>
    <property type="project" value="UniProtKB-KW"/>
</dbReference>
<dbReference type="Gene3D" id="2.40.70.10">
    <property type="entry name" value="Acid Proteases"/>
    <property type="match status" value="1"/>
</dbReference>